<proteinExistence type="predicted"/>
<keyword evidence="3" id="KW-1185">Reference proteome</keyword>
<dbReference type="PANTHER" id="PTHR32108:SF5">
    <property type="entry name" value="DYNACTIN SUBUNIT 1-LIKE"/>
    <property type="match status" value="1"/>
</dbReference>
<comment type="caution">
    <text evidence="2">The sequence shown here is derived from an EMBL/GenBank/DDBJ whole genome shotgun (WGS) entry which is preliminary data.</text>
</comment>
<reference evidence="3" key="1">
    <citation type="journal article" date="2019" name="Plant Biotechnol. J.">
        <title>Genome sequencing of the Australian wild diploid species Gossypium australe highlights disease resistance and delayed gland morphogenesis.</title>
        <authorList>
            <person name="Cai Y."/>
            <person name="Cai X."/>
            <person name="Wang Q."/>
            <person name="Wang P."/>
            <person name="Zhang Y."/>
            <person name="Cai C."/>
            <person name="Xu Y."/>
            <person name="Wang K."/>
            <person name="Zhou Z."/>
            <person name="Wang C."/>
            <person name="Geng S."/>
            <person name="Li B."/>
            <person name="Dong Q."/>
            <person name="Hou Y."/>
            <person name="Wang H."/>
            <person name="Ai P."/>
            <person name="Liu Z."/>
            <person name="Yi F."/>
            <person name="Sun M."/>
            <person name="An G."/>
            <person name="Cheng J."/>
            <person name="Zhang Y."/>
            <person name="Shi Q."/>
            <person name="Xie Y."/>
            <person name="Shi X."/>
            <person name="Chang Y."/>
            <person name="Huang F."/>
            <person name="Chen Y."/>
            <person name="Hong S."/>
            <person name="Mi L."/>
            <person name="Sun Q."/>
            <person name="Zhang L."/>
            <person name="Zhou B."/>
            <person name="Peng R."/>
            <person name="Zhang X."/>
            <person name="Liu F."/>
        </authorList>
    </citation>
    <scope>NUCLEOTIDE SEQUENCE [LARGE SCALE GENOMIC DNA]</scope>
    <source>
        <strain evidence="3">cv. PA1801</strain>
    </source>
</reference>
<accession>A0A5B6UTW0</accession>
<feature type="compositionally biased region" description="Basic and acidic residues" evidence="1">
    <location>
        <begin position="78"/>
        <end position="98"/>
    </location>
</feature>
<feature type="region of interest" description="Disordered" evidence="1">
    <location>
        <begin position="78"/>
        <end position="108"/>
    </location>
</feature>
<dbReference type="OrthoDB" id="996821at2759"/>
<protein>
    <submittedName>
        <fullName evidence="2">Uncharacterized protein</fullName>
    </submittedName>
</protein>
<evidence type="ECO:0000313" key="2">
    <source>
        <dbReference type="EMBL" id="KAA3460708.1"/>
    </source>
</evidence>
<organism evidence="2 3">
    <name type="scientific">Gossypium australe</name>
    <dbReference type="NCBI Taxonomy" id="47621"/>
    <lineage>
        <taxon>Eukaryota</taxon>
        <taxon>Viridiplantae</taxon>
        <taxon>Streptophyta</taxon>
        <taxon>Embryophyta</taxon>
        <taxon>Tracheophyta</taxon>
        <taxon>Spermatophyta</taxon>
        <taxon>Magnoliopsida</taxon>
        <taxon>eudicotyledons</taxon>
        <taxon>Gunneridae</taxon>
        <taxon>Pentapetalae</taxon>
        <taxon>rosids</taxon>
        <taxon>malvids</taxon>
        <taxon>Malvales</taxon>
        <taxon>Malvaceae</taxon>
        <taxon>Malvoideae</taxon>
        <taxon>Gossypium</taxon>
    </lineage>
</organism>
<dbReference type="Proteomes" id="UP000325315">
    <property type="component" value="Unassembled WGS sequence"/>
</dbReference>
<name>A0A5B6UTW0_9ROSI</name>
<evidence type="ECO:0000256" key="1">
    <source>
        <dbReference type="SAM" id="MobiDB-lite"/>
    </source>
</evidence>
<dbReference type="PANTHER" id="PTHR32108">
    <property type="entry name" value="DNA-DIRECTED RNA POLYMERASE SUBUNIT ALPHA"/>
    <property type="match status" value="1"/>
</dbReference>
<sequence>MPYVGTEDETLECSFRSLEFVNATFIVEGNKFPIPKISKTTRMGLQLTVGKGAFPGRGLGKCLQGKVEASMVKNKRDHFGLRLKPDARQRKKEIEKKQERRRVRLSGE</sequence>
<gene>
    <name evidence="2" type="ORF">EPI10_027343</name>
</gene>
<evidence type="ECO:0000313" key="3">
    <source>
        <dbReference type="Proteomes" id="UP000325315"/>
    </source>
</evidence>
<dbReference type="EMBL" id="SMMG02000009">
    <property type="protein sequence ID" value="KAA3460708.1"/>
    <property type="molecule type" value="Genomic_DNA"/>
</dbReference>
<dbReference type="AlphaFoldDB" id="A0A5B6UTW0"/>
<feature type="compositionally biased region" description="Basic residues" evidence="1">
    <location>
        <begin position="99"/>
        <end position="108"/>
    </location>
</feature>